<dbReference type="PANTHER" id="PTHR32204">
    <property type="entry name" value="ATPASE RAVA"/>
    <property type="match status" value="1"/>
</dbReference>
<dbReference type="RefSeq" id="WP_069315801.1">
    <property type="nucleotide sequence ID" value="NZ_CAWNQJ010000040.1"/>
</dbReference>
<dbReference type="InterPro" id="IPR050513">
    <property type="entry name" value="RavA_ATPases"/>
</dbReference>
<reference evidence="4 6" key="2">
    <citation type="journal article" date="2017" name="Nat. Microbiol.">
        <title>Natural product diversity associated with the nematode symbionts Photorhabdus and Xenorhabdus.</title>
        <authorList>
            <person name="Tobias N.J."/>
            <person name="Wolff H."/>
            <person name="Djahanschiri B."/>
            <person name="Grundmann F."/>
            <person name="Kronenwerth M."/>
            <person name="Shi Y.M."/>
            <person name="Simonyi S."/>
            <person name="Grun P."/>
            <person name="Shapiro-Ilan D."/>
            <person name="Pidot S.J."/>
            <person name="Stinear T.P."/>
            <person name="Ebersberger I."/>
            <person name="Bode H.B."/>
        </authorList>
    </citation>
    <scope>NUCLEOTIDE SEQUENCE [LARGE SCALE GENOMIC DNA]</scope>
    <source>
        <strain evidence="4 6">DSM 17903</strain>
    </source>
</reference>
<name>A0A2G0Q507_XENHO</name>
<dbReference type="Proteomes" id="UP000225433">
    <property type="component" value="Unassembled WGS sequence"/>
</dbReference>
<dbReference type="STRING" id="351679.A9255_05405"/>
<proteinExistence type="predicted"/>
<dbReference type="InterPro" id="IPR027417">
    <property type="entry name" value="P-loop_NTPase"/>
</dbReference>
<dbReference type="KEGG" id="xho:A9255_05405"/>
<sequence>MVVLKEIITNIRNAIHVATDGLIGREQLAELMILAAVAREHLLVIGPPSTAKSAVVRRVSQTMGGGIILNTLGVT</sequence>
<dbReference type="Proteomes" id="UP000094600">
    <property type="component" value="Chromosome"/>
</dbReference>
<dbReference type="PANTHER" id="PTHR32204:SF0">
    <property type="entry name" value="ATPASE RAVA"/>
    <property type="match status" value="1"/>
</dbReference>
<evidence type="ECO:0000313" key="4">
    <source>
        <dbReference type="EMBL" id="PHM54307.1"/>
    </source>
</evidence>
<accession>A0A2G0Q507</accession>
<dbReference type="EMBL" id="NJAI01000014">
    <property type="protein sequence ID" value="PHM51674.1"/>
    <property type="molecule type" value="Genomic_DNA"/>
</dbReference>
<gene>
    <name evidence="2" type="ORF">A9255_05405</name>
    <name evidence="4" type="ORF">Xhom_03384</name>
    <name evidence="3" type="ORF">Xhom_04808</name>
</gene>
<keyword evidence="5" id="KW-1185">Reference proteome</keyword>
<protein>
    <submittedName>
        <fullName evidence="4">ATPase RavA</fullName>
    </submittedName>
</protein>
<feature type="domain" description="MoxR" evidence="1">
    <location>
        <begin position="10"/>
        <end position="65"/>
    </location>
</feature>
<evidence type="ECO:0000259" key="1">
    <source>
        <dbReference type="Pfam" id="PF20030"/>
    </source>
</evidence>
<dbReference type="Gene3D" id="3.40.50.300">
    <property type="entry name" value="P-loop containing nucleotide triphosphate hydrolases"/>
    <property type="match status" value="1"/>
</dbReference>
<evidence type="ECO:0000313" key="3">
    <source>
        <dbReference type="EMBL" id="PHM51674.1"/>
    </source>
</evidence>
<dbReference type="SUPFAM" id="SSF52540">
    <property type="entry name" value="P-loop containing nucleoside triphosphate hydrolases"/>
    <property type="match status" value="1"/>
</dbReference>
<reference evidence="2 5" key="1">
    <citation type="submission" date="2016-06" db="EMBL/GenBank/DDBJ databases">
        <title>Bacterial characters and pathogenicity of Xenorhabdus hominickii from an entomopathogenic nematode, Steinernema monticolum.</title>
        <authorList>
            <person name="Park Y."/>
            <person name="Kim Y."/>
        </authorList>
    </citation>
    <scope>NUCLEOTIDE SEQUENCE [LARGE SCALE GENOMIC DNA]</scope>
    <source>
        <strain evidence="2 5">ANU1</strain>
    </source>
</reference>
<dbReference type="InterPro" id="IPR045427">
    <property type="entry name" value="MoxR"/>
</dbReference>
<evidence type="ECO:0000313" key="2">
    <source>
        <dbReference type="EMBL" id="AOM40059.1"/>
    </source>
</evidence>
<evidence type="ECO:0000313" key="5">
    <source>
        <dbReference type="Proteomes" id="UP000094600"/>
    </source>
</evidence>
<dbReference type="EMBL" id="CP016176">
    <property type="protein sequence ID" value="AOM40059.1"/>
    <property type="molecule type" value="Genomic_DNA"/>
</dbReference>
<organism evidence="4 6">
    <name type="scientific">Xenorhabdus hominickii</name>
    <dbReference type="NCBI Taxonomy" id="351679"/>
    <lineage>
        <taxon>Bacteria</taxon>
        <taxon>Pseudomonadati</taxon>
        <taxon>Pseudomonadota</taxon>
        <taxon>Gammaproteobacteria</taxon>
        <taxon>Enterobacterales</taxon>
        <taxon>Morganellaceae</taxon>
        <taxon>Xenorhabdus</taxon>
    </lineage>
</organism>
<evidence type="ECO:0000313" key="6">
    <source>
        <dbReference type="Proteomes" id="UP000225433"/>
    </source>
</evidence>
<dbReference type="Pfam" id="PF20030">
    <property type="entry name" value="bpMoxR"/>
    <property type="match status" value="1"/>
</dbReference>
<dbReference type="EMBL" id="NJAI01000005">
    <property type="protein sequence ID" value="PHM54307.1"/>
    <property type="molecule type" value="Genomic_DNA"/>
</dbReference>
<dbReference type="AlphaFoldDB" id="A0A2G0Q507"/>